<dbReference type="Proteomes" id="UP001234297">
    <property type="component" value="Chromosome 3"/>
</dbReference>
<evidence type="ECO:0000313" key="2">
    <source>
        <dbReference type="Proteomes" id="UP001234297"/>
    </source>
</evidence>
<evidence type="ECO:0000313" key="1">
    <source>
        <dbReference type="EMBL" id="KAJ8636854.1"/>
    </source>
</evidence>
<keyword evidence="2" id="KW-1185">Reference proteome</keyword>
<reference evidence="1 2" key="1">
    <citation type="journal article" date="2022" name="Hortic Res">
        <title>A haplotype resolved chromosomal level avocado genome allows analysis of novel avocado genes.</title>
        <authorList>
            <person name="Nath O."/>
            <person name="Fletcher S.J."/>
            <person name="Hayward A."/>
            <person name="Shaw L.M."/>
            <person name="Masouleh A.K."/>
            <person name="Furtado A."/>
            <person name="Henry R.J."/>
            <person name="Mitter N."/>
        </authorList>
    </citation>
    <scope>NUCLEOTIDE SEQUENCE [LARGE SCALE GENOMIC DNA]</scope>
    <source>
        <strain evidence="2">cv. Hass</strain>
    </source>
</reference>
<gene>
    <name evidence="1" type="ORF">MRB53_011121</name>
</gene>
<protein>
    <submittedName>
        <fullName evidence="1">Uncharacterized protein</fullName>
    </submittedName>
</protein>
<dbReference type="EMBL" id="CM056811">
    <property type="protein sequence ID" value="KAJ8636854.1"/>
    <property type="molecule type" value="Genomic_DNA"/>
</dbReference>
<proteinExistence type="predicted"/>
<organism evidence="1 2">
    <name type="scientific">Persea americana</name>
    <name type="common">Avocado</name>
    <dbReference type="NCBI Taxonomy" id="3435"/>
    <lineage>
        <taxon>Eukaryota</taxon>
        <taxon>Viridiplantae</taxon>
        <taxon>Streptophyta</taxon>
        <taxon>Embryophyta</taxon>
        <taxon>Tracheophyta</taxon>
        <taxon>Spermatophyta</taxon>
        <taxon>Magnoliopsida</taxon>
        <taxon>Magnoliidae</taxon>
        <taxon>Laurales</taxon>
        <taxon>Lauraceae</taxon>
        <taxon>Persea</taxon>
    </lineage>
</organism>
<accession>A0ACC2LV06</accession>
<comment type="caution">
    <text evidence="1">The sequence shown here is derived from an EMBL/GenBank/DDBJ whole genome shotgun (WGS) entry which is preliminary data.</text>
</comment>
<name>A0ACC2LV06_PERAE</name>
<sequence>MSKLMQRMERKQIITHLFLTFLLLSATAHYHNFISIMVQARESDNVKRGIKGLESQAVAPQELSTWKIKHEIEANKARKVPSGPSPIGNHHPPVKP</sequence>